<evidence type="ECO:0000256" key="1">
    <source>
        <dbReference type="SAM" id="MobiDB-lite"/>
    </source>
</evidence>
<organism evidence="2 3">
    <name type="scientific">Bradyrhizobium denitrificans</name>
    <dbReference type="NCBI Taxonomy" id="2734912"/>
    <lineage>
        <taxon>Bacteria</taxon>
        <taxon>Pseudomonadati</taxon>
        <taxon>Pseudomonadota</taxon>
        <taxon>Alphaproteobacteria</taxon>
        <taxon>Hyphomicrobiales</taxon>
        <taxon>Nitrobacteraceae</taxon>
        <taxon>Bradyrhizobium</taxon>
    </lineage>
</organism>
<comment type="caution">
    <text evidence="2">The sequence shown here is derived from an EMBL/GenBank/DDBJ whole genome shotgun (WGS) entry which is preliminary data.</text>
</comment>
<dbReference type="EMBL" id="JAFCLK010000002">
    <property type="protein sequence ID" value="MBR1134669.1"/>
    <property type="molecule type" value="Genomic_DNA"/>
</dbReference>
<feature type="region of interest" description="Disordered" evidence="1">
    <location>
        <begin position="1"/>
        <end position="22"/>
    </location>
</feature>
<sequence>MSKWIVSGGHEPHRIEPGTTRRARWRDKCRTPPIQMTGAALLIALSAPPGLARDRGQYANSSPELKAWFDGLRSGKGPCCSDADGSAVSDVDWESRNGHYRVRIEGEWLDVPDEAVITEPNRVGRTMVWPMRGYQGLSIRCFMPGSMT</sequence>
<dbReference type="RefSeq" id="WP_041751581.1">
    <property type="nucleotide sequence ID" value="NZ_JABFDP010000005.1"/>
</dbReference>
<evidence type="ECO:0000313" key="3">
    <source>
        <dbReference type="Proteomes" id="UP001314635"/>
    </source>
</evidence>
<proteinExistence type="predicted"/>
<accession>A0ABS5G069</accession>
<reference evidence="3" key="1">
    <citation type="journal article" date="2021" name="ISME J.">
        <title>Evolutionary origin and ecological implication of a unique nif island in free-living Bradyrhizobium lineages.</title>
        <authorList>
            <person name="Tao J."/>
        </authorList>
    </citation>
    <scope>NUCLEOTIDE SEQUENCE [LARGE SCALE GENOMIC DNA]</scope>
    <source>
        <strain evidence="3">SZCCT0094</strain>
    </source>
</reference>
<protein>
    <submittedName>
        <fullName evidence="2">Uncharacterized protein</fullName>
    </submittedName>
</protein>
<gene>
    <name evidence="2" type="ORF">JQ619_02710</name>
</gene>
<keyword evidence="3" id="KW-1185">Reference proteome</keyword>
<name>A0ABS5G069_9BRAD</name>
<dbReference type="Proteomes" id="UP001314635">
    <property type="component" value="Unassembled WGS sequence"/>
</dbReference>
<evidence type="ECO:0000313" key="2">
    <source>
        <dbReference type="EMBL" id="MBR1134669.1"/>
    </source>
</evidence>